<protein>
    <recommendedName>
        <fullName evidence="2">Glycoside hydrolase family 19 catalytic domain-containing protein</fullName>
    </recommendedName>
</protein>
<sequence length="163" mass="18490">MISLEGIPFGLIGLAIAVLDFTGTSKKIEAALARYIEVEKQDAVEAKAQLLTTDLAYHWHAFRSFVPGALIGIGFFTGLWFWLGENNKLLWLIDWLPNWPWWSFVYWGPLLLVILYILDHLTIEGFRFGISVIIWRMFWILSLPKSGIVGSIGLIIAIADNLL</sequence>
<feature type="transmembrane region" description="Helical" evidence="1">
    <location>
        <begin position="99"/>
        <end position="118"/>
    </location>
</feature>
<evidence type="ECO:0000313" key="3">
    <source>
        <dbReference type="EMBL" id="MFC6199202.1"/>
    </source>
</evidence>
<feature type="transmembrane region" description="Helical" evidence="1">
    <location>
        <begin position="138"/>
        <end position="159"/>
    </location>
</feature>
<evidence type="ECO:0000259" key="2">
    <source>
        <dbReference type="PROSITE" id="PS00774"/>
    </source>
</evidence>
<comment type="caution">
    <text evidence="3">The sequence shown here is derived from an EMBL/GenBank/DDBJ whole genome shotgun (WGS) entry which is preliminary data.</text>
</comment>
<dbReference type="InterPro" id="IPR000726">
    <property type="entry name" value="Glyco_hydro_19_cat"/>
</dbReference>
<keyword evidence="1" id="KW-0812">Transmembrane</keyword>
<evidence type="ECO:0000256" key="1">
    <source>
        <dbReference type="SAM" id="Phobius"/>
    </source>
</evidence>
<dbReference type="Proteomes" id="UP001596303">
    <property type="component" value="Unassembled WGS sequence"/>
</dbReference>
<proteinExistence type="predicted"/>
<evidence type="ECO:0000313" key="4">
    <source>
        <dbReference type="Proteomes" id="UP001596303"/>
    </source>
</evidence>
<organism evidence="3 4">
    <name type="scientific">Ponticaulis profundi</name>
    <dbReference type="NCBI Taxonomy" id="2665222"/>
    <lineage>
        <taxon>Bacteria</taxon>
        <taxon>Pseudomonadati</taxon>
        <taxon>Pseudomonadota</taxon>
        <taxon>Alphaproteobacteria</taxon>
        <taxon>Hyphomonadales</taxon>
        <taxon>Hyphomonadaceae</taxon>
        <taxon>Ponticaulis</taxon>
    </lineage>
</organism>
<accession>A0ABW1SCA5</accession>
<dbReference type="PROSITE" id="PS00774">
    <property type="entry name" value="CHITINASE_19_2"/>
    <property type="match status" value="1"/>
</dbReference>
<keyword evidence="4" id="KW-1185">Reference proteome</keyword>
<dbReference type="EMBL" id="JBHSSW010000028">
    <property type="protein sequence ID" value="MFC6199202.1"/>
    <property type="molecule type" value="Genomic_DNA"/>
</dbReference>
<name>A0ABW1SCA5_9PROT</name>
<feature type="domain" description="Glycoside hydrolase family 19 catalytic" evidence="2">
    <location>
        <begin position="73"/>
        <end position="83"/>
    </location>
</feature>
<dbReference type="RefSeq" id="WP_377380046.1">
    <property type="nucleotide sequence ID" value="NZ_JBHSSW010000028.1"/>
</dbReference>
<gene>
    <name evidence="3" type="ORF">ACFQDM_14040</name>
</gene>
<keyword evidence="1" id="KW-0472">Membrane</keyword>
<reference evidence="4" key="1">
    <citation type="journal article" date="2019" name="Int. J. Syst. Evol. Microbiol.">
        <title>The Global Catalogue of Microorganisms (GCM) 10K type strain sequencing project: providing services to taxonomists for standard genome sequencing and annotation.</title>
        <authorList>
            <consortium name="The Broad Institute Genomics Platform"/>
            <consortium name="The Broad Institute Genome Sequencing Center for Infectious Disease"/>
            <person name="Wu L."/>
            <person name="Ma J."/>
        </authorList>
    </citation>
    <scope>NUCLEOTIDE SEQUENCE [LARGE SCALE GENOMIC DNA]</scope>
    <source>
        <strain evidence="4">CGMCC-1.15741</strain>
    </source>
</reference>
<feature type="transmembrane region" description="Helical" evidence="1">
    <location>
        <begin position="65"/>
        <end position="83"/>
    </location>
</feature>
<keyword evidence="1" id="KW-1133">Transmembrane helix</keyword>